<evidence type="ECO:0000256" key="4">
    <source>
        <dbReference type="ARBA" id="ARBA00022741"/>
    </source>
</evidence>
<keyword evidence="4 10" id="KW-0547">Nucleotide-binding</keyword>
<keyword evidence="5 10" id="KW-0067">ATP-binding</keyword>
<dbReference type="InterPro" id="IPR042114">
    <property type="entry name" value="GatB_C_1"/>
</dbReference>
<dbReference type="NCBIfam" id="TIGR00133">
    <property type="entry name" value="gatB"/>
    <property type="match status" value="1"/>
</dbReference>
<evidence type="ECO:0000256" key="5">
    <source>
        <dbReference type="ARBA" id="ARBA00022840"/>
    </source>
</evidence>
<dbReference type="Gene3D" id="1.10.10.410">
    <property type="match status" value="1"/>
</dbReference>
<dbReference type="InterPro" id="IPR006075">
    <property type="entry name" value="Asn/Gln-tRNA_Trfase_suB/E_cat"/>
</dbReference>
<evidence type="ECO:0000313" key="13">
    <source>
        <dbReference type="Proteomes" id="UP000231464"/>
    </source>
</evidence>
<dbReference type="PANTHER" id="PTHR11659">
    <property type="entry name" value="GLUTAMYL-TRNA GLN AMIDOTRANSFERASE SUBUNIT B MITOCHONDRIAL AND PROKARYOTIC PET112-RELATED"/>
    <property type="match status" value="1"/>
</dbReference>
<dbReference type="InterPro" id="IPR018027">
    <property type="entry name" value="Asn/Gln_amidotransferase"/>
</dbReference>
<evidence type="ECO:0000256" key="10">
    <source>
        <dbReference type="HAMAP-Rule" id="MF_00121"/>
    </source>
</evidence>
<dbReference type="PROSITE" id="PS01234">
    <property type="entry name" value="GATB"/>
    <property type="match status" value="1"/>
</dbReference>
<dbReference type="InterPro" id="IPR003789">
    <property type="entry name" value="Asn/Gln_tRNA_amidoTrase-B-like"/>
</dbReference>
<gene>
    <name evidence="10" type="primary">gatB</name>
    <name evidence="12" type="ORF">COU23_00035</name>
</gene>
<dbReference type="InterPro" id="IPR023168">
    <property type="entry name" value="GatB_Yqey_C_2"/>
</dbReference>
<evidence type="ECO:0000259" key="11">
    <source>
        <dbReference type="SMART" id="SM00845"/>
    </source>
</evidence>
<evidence type="ECO:0000256" key="2">
    <source>
        <dbReference type="ARBA" id="ARBA00011123"/>
    </source>
</evidence>
<dbReference type="Pfam" id="PF02934">
    <property type="entry name" value="GatB_N"/>
    <property type="match status" value="1"/>
</dbReference>
<dbReference type="SUPFAM" id="SSF55931">
    <property type="entry name" value="Glutamine synthetase/guanido kinase"/>
    <property type="match status" value="1"/>
</dbReference>
<evidence type="ECO:0000256" key="8">
    <source>
        <dbReference type="ARBA" id="ARBA00047380"/>
    </source>
</evidence>
<dbReference type="FunFam" id="1.10.10.410:FF:000001">
    <property type="entry name" value="Aspartyl/glutamyl-tRNA(Asn/Gln) amidotransferase subunit B"/>
    <property type="match status" value="1"/>
</dbReference>
<comment type="function">
    <text evidence="7 10">Allows the formation of correctly charged Asn-tRNA(Asn) or Gln-tRNA(Gln) through the transamidation of misacylated Asp-tRNA(Asn) or Glu-tRNA(Gln) in organisms which lack either or both of asparaginyl-tRNA or glutaminyl-tRNA synthetases. The reaction takes place in the presence of glutamine and ATP through an activated phospho-Asp-tRNA(Asn) or phospho-Glu-tRNA(Gln).</text>
</comment>
<evidence type="ECO:0000313" key="12">
    <source>
        <dbReference type="EMBL" id="PIT90135.1"/>
    </source>
</evidence>
<dbReference type="GO" id="GO:0006412">
    <property type="term" value="P:translation"/>
    <property type="evidence" value="ECO:0007669"/>
    <property type="project" value="UniProtKB-UniRule"/>
</dbReference>
<dbReference type="Gene3D" id="1.10.150.380">
    <property type="entry name" value="GatB domain, N-terminal subdomain"/>
    <property type="match status" value="1"/>
</dbReference>
<dbReference type="InterPro" id="IPR004413">
    <property type="entry name" value="GatB"/>
</dbReference>
<dbReference type="InterPro" id="IPR014746">
    <property type="entry name" value="Gln_synth/guanido_kin_cat_dom"/>
</dbReference>
<dbReference type="GO" id="GO:0050566">
    <property type="term" value="F:asparaginyl-tRNA synthase (glutamine-hydrolyzing) activity"/>
    <property type="evidence" value="ECO:0007669"/>
    <property type="project" value="RHEA"/>
</dbReference>
<proteinExistence type="inferred from homology"/>
<keyword evidence="12" id="KW-0808">Transferase</keyword>
<comment type="catalytic activity">
    <reaction evidence="9 10">
        <text>L-glutamyl-tRNA(Gln) + L-glutamine + ATP + H2O = L-glutaminyl-tRNA(Gln) + L-glutamate + ADP + phosphate + H(+)</text>
        <dbReference type="Rhea" id="RHEA:17521"/>
        <dbReference type="Rhea" id="RHEA-COMP:9681"/>
        <dbReference type="Rhea" id="RHEA-COMP:9684"/>
        <dbReference type="ChEBI" id="CHEBI:15377"/>
        <dbReference type="ChEBI" id="CHEBI:15378"/>
        <dbReference type="ChEBI" id="CHEBI:29985"/>
        <dbReference type="ChEBI" id="CHEBI:30616"/>
        <dbReference type="ChEBI" id="CHEBI:43474"/>
        <dbReference type="ChEBI" id="CHEBI:58359"/>
        <dbReference type="ChEBI" id="CHEBI:78520"/>
        <dbReference type="ChEBI" id="CHEBI:78521"/>
        <dbReference type="ChEBI" id="CHEBI:456216"/>
    </reaction>
</comment>
<dbReference type="EC" id="6.3.5.-" evidence="10"/>
<name>A0A2M6WBT4_9BACT</name>
<dbReference type="GO" id="GO:0050567">
    <property type="term" value="F:glutaminyl-tRNA synthase (glutamine-hydrolyzing) activity"/>
    <property type="evidence" value="ECO:0007669"/>
    <property type="project" value="UniProtKB-UniRule"/>
</dbReference>
<accession>A0A2M6WBT4</accession>
<evidence type="ECO:0000256" key="6">
    <source>
        <dbReference type="ARBA" id="ARBA00022917"/>
    </source>
</evidence>
<dbReference type="InterPro" id="IPR017958">
    <property type="entry name" value="Gln-tRNA_amidoTrfase_suB_CS"/>
</dbReference>
<dbReference type="NCBIfam" id="NF004012">
    <property type="entry name" value="PRK05477.1-2"/>
    <property type="match status" value="1"/>
</dbReference>
<organism evidence="12 13">
    <name type="scientific">Candidatus Kuenenbacteria bacterium CG10_big_fil_rev_8_21_14_0_10_36_11</name>
    <dbReference type="NCBI Taxonomy" id="1974618"/>
    <lineage>
        <taxon>Bacteria</taxon>
        <taxon>Candidatus Kueneniibacteriota</taxon>
    </lineage>
</organism>
<dbReference type="GO" id="GO:0005524">
    <property type="term" value="F:ATP binding"/>
    <property type="evidence" value="ECO:0007669"/>
    <property type="project" value="UniProtKB-KW"/>
</dbReference>
<evidence type="ECO:0000256" key="7">
    <source>
        <dbReference type="ARBA" id="ARBA00024799"/>
    </source>
</evidence>
<keyword evidence="3 10" id="KW-0436">Ligase</keyword>
<dbReference type="InterPro" id="IPR017959">
    <property type="entry name" value="Asn/Gln-tRNA_amidoTrfase_suB/E"/>
</dbReference>
<dbReference type="HAMAP" id="MF_00121">
    <property type="entry name" value="GatB"/>
    <property type="match status" value="1"/>
</dbReference>
<feature type="domain" description="Asn/Gln amidotransferase" evidence="11">
    <location>
        <begin position="348"/>
        <end position="517"/>
    </location>
</feature>
<evidence type="ECO:0000256" key="1">
    <source>
        <dbReference type="ARBA" id="ARBA00005306"/>
    </source>
</evidence>
<keyword evidence="6 10" id="KW-0648">Protein biosynthesis</keyword>
<comment type="similarity">
    <text evidence="1 10">Belongs to the GatB/GatE family. GatB subfamily.</text>
</comment>
<protein>
    <recommendedName>
        <fullName evidence="10">Aspartyl/glutamyl-tRNA(Asn/Gln) amidotransferase subunit B</fullName>
        <shortName evidence="10">Asp/Glu-ADT subunit B</shortName>
        <ecNumber evidence="10">6.3.5.-</ecNumber>
    </recommendedName>
</protein>
<reference evidence="13" key="1">
    <citation type="submission" date="2017-09" db="EMBL/GenBank/DDBJ databases">
        <title>Depth-based differentiation of microbial function through sediment-hosted aquifers and enrichment of novel symbionts in the deep terrestrial subsurface.</title>
        <authorList>
            <person name="Probst A.J."/>
            <person name="Ladd B."/>
            <person name="Jarett J.K."/>
            <person name="Geller-Mcgrath D.E."/>
            <person name="Sieber C.M.K."/>
            <person name="Emerson J.B."/>
            <person name="Anantharaman K."/>
            <person name="Thomas B.C."/>
            <person name="Malmstrom R."/>
            <person name="Stieglmeier M."/>
            <person name="Klingl A."/>
            <person name="Woyke T."/>
            <person name="Ryan C.M."/>
            <person name="Banfield J.F."/>
        </authorList>
    </citation>
    <scope>NUCLEOTIDE SEQUENCE [LARGE SCALE GENOMIC DNA]</scope>
</reference>
<dbReference type="NCBIfam" id="NF004014">
    <property type="entry name" value="PRK05477.1-4"/>
    <property type="match status" value="1"/>
</dbReference>
<dbReference type="EMBL" id="PFBP01000002">
    <property type="protein sequence ID" value="PIT90135.1"/>
    <property type="molecule type" value="Genomic_DNA"/>
</dbReference>
<dbReference type="AlphaFoldDB" id="A0A2M6WBT4"/>
<dbReference type="GO" id="GO:0016740">
    <property type="term" value="F:transferase activity"/>
    <property type="evidence" value="ECO:0007669"/>
    <property type="project" value="UniProtKB-KW"/>
</dbReference>
<evidence type="ECO:0000256" key="9">
    <source>
        <dbReference type="ARBA" id="ARBA00047913"/>
    </source>
</evidence>
<dbReference type="Proteomes" id="UP000231464">
    <property type="component" value="Unassembled WGS sequence"/>
</dbReference>
<evidence type="ECO:0000256" key="3">
    <source>
        <dbReference type="ARBA" id="ARBA00022598"/>
    </source>
</evidence>
<comment type="catalytic activity">
    <reaction evidence="8 10">
        <text>L-aspartyl-tRNA(Asn) + L-glutamine + ATP + H2O = L-asparaginyl-tRNA(Asn) + L-glutamate + ADP + phosphate + 2 H(+)</text>
        <dbReference type="Rhea" id="RHEA:14513"/>
        <dbReference type="Rhea" id="RHEA-COMP:9674"/>
        <dbReference type="Rhea" id="RHEA-COMP:9677"/>
        <dbReference type="ChEBI" id="CHEBI:15377"/>
        <dbReference type="ChEBI" id="CHEBI:15378"/>
        <dbReference type="ChEBI" id="CHEBI:29985"/>
        <dbReference type="ChEBI" id="CHEBI:30616"/>
        <dbReference type="ChEBI" id="CHEBI:43474"/>
        <dbReference type="ChEBI" id="CHEBI:58359"/>
        <dbReference type="ChEBI" id="CHEBI:78515"/>
        <dbReference type="ChEBI" id="CHEBI:78516"/>
        <dbReference type="ChEBI" id="CHEBI:456216"/>
    </reaction>
</comment>
<dbReference type="Pfam" id="PF02637">
    <property type="entry name" value="GatB_Yqey"/>
    <property type="match status" value="1"/>
</dbReference>
<dbReference type="SMART" id="SM00845">
    <property type="entry name" value="GatB_Yqey"/>
    <property type="match status" value="1"/>
</dbReference>
<comment type="subunit">
    <text evidence="2 10">Heterotrimer of A, B and C subunits.</text>
</comment>
<dbReference type="SUPFAM" id="SSF89095">
    <property type="entry name" value="GatB/YqeY motif"/>
    <property type="match status" value="1"/>
</dbReference>
<sequence>MYKPTIGLEIHVELKTKTKMFCDCKNETWKIGQEELKPNKNVCPICLAHPGTLPVPNFEAIKMVLKAGVALNCEIAEKSKFDRKQYFYPDLPKGYQISQYDEPFCKNGFLEINGKKIGITRIHLEEDTGKLTHTNNGTLVDYNRAGVPLMELVTEPDITSRAEAKEFCQELQAIFRELQISDANMEKGQMRCEVNISLSNDNSRNLGTKVEIKNLNSFRAVEKSIDYEIKRQEKILTAKEKIVQETRGWDEIEQETFSQRTKEGSADYRYFPEPDIPVIKLKNQKTCPELNSGSKIKIKEEEENFIDIEKIKQELPEMPAQKRQRFITEYGFNSNEAKILAANPFLADYAEAVISEIKIWLKDCGEFEGGEEEIWLANKDKISKLIAGWLTSKLAGLLAGKKIDWEQNTISAENFAEFITMIFTRQVSTKNANILLTRMLETGGDPSQILATENLKQDKNFDLEKNVEEIMNKNPEQVAQFKAGKTVLLKFFLGQVMKESKGQADPMEAENLLLQKLS</sequence>
<comment type="caution">
    <text evidence="12">The sequence shown here is derived from an EMBL/GenBank/DDBJ whole genome shotgun (WGS) entry which is preliminary data.</text>
</comment>